<organism evidence="13 14">
    <name type="scientific">Desmophyllum pertusum</name>
    <dbReference type="NCBI Taxonomy" id="174260"/>
    <lineage>
        <taxon>Eukaryota</taxon>
        <taxon>Metazoa</taxon>
        <taxon>Cnidaria</taxon>
        <taxon>Anthozoa</taxon>
        <taxon>Hexacorallia</taxon>
        <taxon>Scleractinia</taxon>
        <taxon>Caryophylliina</taxon>
        <taxon>Caryophylliidae</taxon>
        <taxon>Desmophyllum</taxon>
    </lineage>
</organism>
<accession>A0A9W9Z549</accession>
<dbReference type="PIRSF" id="PIRSF000850">
    <property type="entry name" value="Phospholipase_D_PSS"/>
    <property type="match status" value="1"/>
</dbReference>
<dbReference type="PANTHER" id="PTHR12586">
    <property type="entry name" value="CDP-DIACYLGLYCEROL--SERINE O-PHOSPHATIDYLTRANSFERASE"/>
    <property type="match status" value="1"/>
</dbReference>
<dbReference type="GO" id="GO:0005739">
    <property type="term" value="C:mitochondrion"/>
    <property type="evidence" value="ECO:0007669"/>
    <property type="project" value="UniProtKB-SubCell"/>
</dbReference>
<dbReference type="Gene3D" id="3.30.870.10">
    <property type="entry name" value="Endonuclease Chain A"/>
    <property type="match status" value="2"/>
</dbReference>
<comment type="pathway">
    <text evidence="2 11">Phospholipid metabolism; phosphatidylglycerol biosynthesis; phosphatidylglycerol from CDP-diacylglycerol: step 1/2.</text>
</comment>
<evidence type="ECO:0000256" key="1">
    <source>
        <dbReference type="ARBA" id="ARBA00003537"/>
    </source>
</evidence>
<dbReference type="EMBL" id="MU826830">
    <property type="protein sequence ID" value="KAJ7373539.1"/>
    <property type="molecule type" value="Genomic_DNA"/>
</dbReference>
<reference evidence="13" key="1">
    <citation type="submission" date="2023-01" db="EMBL/GenBank/DDBJ databases">
        <title>Genome assembly of the deep-sea coral Lophelia pertusa.</title>
        <authorList>
            <person name="Herrera S."/>
            <person name="Cordes E."/>
        </authorList>
    </citation>
    <scope>NUCLEOTIDE SEQUENCE</scope>
    <source>
        <strain evidence="13">USNM1676648</strain>
        <tissue evidence="13">Polyp</tissue>
    </source>
</reference>
<name>A0A9W9Z549_9CNID</name>
<dbReference type="GO" id="GO:0005524">
    <property type="term" value="F:ATP binding"/>
    <property type="evidence" value="ECO:0007669"/>
    <property type="project" value="UniProtKB-KW"/>
</dbReference>
<evidence type="ECO:0000256" key="6">
    <source>
        <dbReference type="ARBA" id="ARBA00022737"/>
    </source>
</evidence>
<keyword evidence="9 11" id="KW-1208">Phospholipid metabolism</keyword>
<dbReference type="OrthoDB" id="10250191at2759"/>
<dbReference type="AlphaFoldDB" id="A0A9W9Z549"/>
<evidence type="ECO:0000256" key="11">
    <source>
        <dbReference type="RuleBase" id="RU365024"/>
    </source>
</evidence>
<keyword evidence="11" id="KW-0496">Mitochondrion</keyword>
<keyword evidence="11" id="KW-0067">ATP-binding</keyword>
<dbReference type="GO" id="GO:0032049">
    <property type="term" value="P:cardiolipin biosynthetic process"/>
    <property type="evidence" value="ECO:0007669"/>
    <property type="project" value="InterPro"/>
</dbReference>
<evidence type="ECO:0000259" key="12">
    <source>
        <dbReference type="PROSITE" id="PS50035"/>
    </source>
</evidence>
<evidence type="ECO:0000256" key="10">
    <source>
        <dbReference type="ARBA" id="ARBA00048586"/>
    </source>
</evidence>
<dbReference type="Proteomes" id="UP001163046">
    <property type="component" value="Unassembled WGS sequence"/>
</dbReference>
<dbReference type="InterPro" id="IPR016270">
    <property type="entry name" value="PGS1"/>
</dbReference>
<sequence length="496" mass="56431">MEACSTRKPSEEDLLGCWEIVSCKLLDDSYPAVEGVKFHLEEGGDLIWTVPPASEQEMLPFFSCETFVDNVSKAKQRIILASLYLGTGAKEQQLVECIHEAVKRSEASDQLLNVEILLEHTRGSRGEDNSRTMLLPLVQNFTDAVKVSLYHSPSLRGLLKLLLPERFNETVALTHLKVYLTDDTLIMSGANLSADYFTNRQDRYIEIKNCPQLANYFHGLVSTVRSFSLHLQPDNTTKMSESFPVYPTKGFDRGKKFKAEAGKRVSEYLQKEKEENTFKSKTPTQHFDTWVVPLVQMFPFGIRQDEFVTRDLLSSASQASKLFLASGYFNLTRKYMDIMLKSSAKCEILTAHPTVNGFYEAKGVAGGIPHAYTLLARDFYKLISEHKQTENISVHEYVRDNWTFHAKGLWYYPPNEPLPSLTLIGSPNFGHRSVYRDLEAQVAIVTSNQGLCEALHEEKTRLYNSAQCVTSETFMLPERKIPVWVYSVTRLIKNFL</sequence>
<comment type="catalytic activity">
    <reaction evidence="10 11">
        <text>a CDP-1,2-diacyl-sn-glycerol + sn-glycerol 3-phosphate = a 1,2-diacyl-sn-glycero-3-phospho-(1'-sn-glycero-3'-phosphate) + CMP + H(+)</text>
        <dbReference type="Rhea" id="RHEA:12593"/>
        <dbReference type="ChEBI" id="CHEBI:15378"/>
        <dbReference type="ChEBI" id="CHEBI:57597"/>
        <dbReference type="ChEBI" id="CHEBI:58332"/>
        <dbReference type="ChEBI" id="CHEBI:60110"/>
        <dbReference type="ChEBI" id="CHEBI:60377"/>
        <dbReference type="EC" id="2.7.8.5"/>
    </reaction>
</comment>
<protein>
    <recommendedName>
        <fullName evidence="11">CDP-diacylglycerol--glycerol-3-phosphate 3-phosphatidyltransferase</fullName>
        <ecNumber evidence="11">2.7.8.5</ecNumber>
    </recommendedName>
</protein>
<feature type="domain" description="PLD phosphodiesterase" evidence="12">
    <location>
        <begin position="170"/>
        <end position="196"/>
    </location>
</feature>
<dbReference type="PANTHER" id="PTHR12586:SF1">
    <property type="entry name" value="CDP-DIACYLGLYCEROL--GLYCEROL-3-PHOSPHATE 3-PHOSPHATIDYLTRANSFERASE, MITOCHONDRIAL"/>
    <property type="match status" value="1"/>
</dbReference>
<keyword evidence="11" id="KW-0547">Nucleotide-binding</keyword>
<evidence type="ECO:0000256" key="2">
    <source>
        <dbReference type="ARBA" id="ARBA00005042"/>
    </source>
</evidence>
<keyword evidence="14" id="KW-1185">Reference proteome</keyword>
<evidence type="ECO:0000256" key="7">
    <source>
        <dbReference type="ARBA" id="ARBA00023098"/>
    </source>
</evidence>
<dbReference type="InterPro" id="IPR001736">
    <property type="entry name" value="PLipase_D/transphosphatidylase"/>
</dbReference>
<dbReference type="EC" id="2.7.8.5" evidence="11"/>
<comment type="subcellular location">
    <subcellularLocation>
        <location evidence="11">Mitochondrion</location>
    </subcellularLocation>
</comment>
<evidence type="ECO:0000256" key="8">
    <source>
        <dbReference type="ARBA" id="ARBA00023209"/>
    </source>
</evidence>
<evidence type="ECO:0000256" key="5">
    <source>
        <dbReference type="ARBA" id="ARBA00022679"/>
    </source>
</evidence>
<keyword evidence="5 11" id="KW-0808">Transferase</keyword>
<comment type="caution">
    <text evidence="13">The sequence shown here is derived from an EMBL/GenBank/DDBJ whole genome shotgun (WGS) entry which is preliminary data.</text>
</comment>
<dbReference type="GO" id="GO:0008444">
    <property type="term" value="F:CDP-diacylglycerol-glycerol-3-phosphate 3-phosphatidyltransferase activity"/>
    <property type="evidence" value="ECO:0007669"/>
    <property type="project" value="UniProtKB-EC"/>
</dbReference>
<evidence type="ECO:0000313" key="13">
    <source>
        <dbReference type="EMBL" id="KAJ7373539.1"/>
    </source>
</evidence>
<keyword evidence="7 11" id="KW-0443">Lipid metabolism</keyword>
<evidence type="ECO:0000256" key="4">
    <source>
        <dbReference type="ARBA" id="ARBA00022516"/>
    </source>
</evidence>
<proteinExistence type="inferred from homology"/>
<gene>
    <name evidence="13" type="primary">PGS1_3</name>
    <name evidence="13" type="ORF">OS493_011141</name>
</gene>
<dbReference type="PROSITE" id="PS50035">
    <property type="entry name" value="PLD"/>
    <property type="match status" value="1"/>
</dbReference>
<keyword evidence="8 11" id="KW-0594">Phospholipid biosynthesis</keyword>
<evidence type="ECO:0000256" key="3">
    <source>
        <dbReference type="ARBA" id="ARBA00010682"/>
    </source>
</evidence>
<dbReference type="SUPFAM" id="SSF56024">
    <property type="entry name" value="Phospholipase D/nuclease"/>
    <property type="match status" value="1"/>
</dbReference>
<evidence type="ECO:0000256" key="9">
    <source>
        <dbReference type="ARBA" id="ARBA00023264"/>
    </source>
</evidence>
<dbReference type="CDD" id="cd09137">
    <property type="entry name" value="PLDc_PGS1_euk_2"/>
    <property type="match status" value="1"/>
</dbReference>
<comment type="similarity">
    <text evidence="3 11">Belongs to the CDP-alcohol phosphatidyltransferase class-II family.</text>
</comment>
<evidence type="ECO:0000313" key="14">
    <source>
        <dbReference type="Proteomes" id="UP001163046"/>
    </source>
</evidence>
<keyword evidence="6" id="KW-0677">Repeat</keyword>
<keyword evidence="4 11" id="KW-0444">Lipid biosynthesis</keyword>
<dbReference type="CDD" id="cd09135">
    <property type="entry name" value="PLDc_PGS1_euk_1"/>
    <property type="match status" value="1"/>
</dbReference>
<comment type="function">
    <text evidence="1 11">Functions in the biosynthesis of the anionic phospholipids phosphatidylglycerol and cardiolipin.</text>
</comment>